<dbReference type="Proteomes" id="UP000515789">
    <property type="component" value="Chromosome"/>
</dbReference>
<evidence type="ECO:0000259" key="3">
    <source>
        <dbReference type="Pfam" id="PF22772"/>
    </source>
</evidence>
<dbReference type="AlphaFoldDB" id="A0A7G5MS55"/>
<dbReference type="Gene3D" id="3.90.550.10">
    <property type="entry name" value="Spore Coat Polysaccharide Biosynthesis Protein SpsA, Chain A"/>
    <property type="match status" value="2"/>
</dbReference>
<dbReference type="InterPro" id="IPR048510">
    <property type="entry name" value="WsaF_N"/>
</dbReference>
<feature type="domain" description="Glycosyltransferase 2-like" evidence="1">
    <location>
        <begin position="17"/>
        <end position="173"/>
    </location>
</feature>
<dbReference type="Gene3D" id="3.40.50.2000">
    <property type="entry name" value="Glycogen Phosphorylase B"/>
    <property type="match status" value="1"/>
</dbReference>
<feature type="domain" description="Glycosyltransferase 2-like" evidence="1">
    <location>
        <begin position="272"/>
        <end position="395"/>
    </location>
</feature>
<feature type="domain" description="WsaF C-terminal" evidence="3">
    <location>
        <begin position="787"/>
        <end position="918"/>
    </location>
</feature>
<dbReference type="CDD" id="cd04186">
    <property type="entry name" value="GT_2_like_c"/>
    <property type="match status" value="1"/>
</dbReference>
<name>A0A7G5MS55_9FIRM</name>
<dbReference type="InterPro" id="IPR029044">
    <property type="entry name" value="Nucleotide-diphossugar_trans"/>
</dbReference>
<dbReference type="EMBL" id="CP039126">
    <property type="protein sequence ID" value="QMW77448.1"/>
    <property type="molecule type" value="Genomic_DNA"/>
</dbReference>
<dbReference type="PANTHER" id="PTHR43179:SF7">
    <property type="entry name" value="RHAMNOSYLTRANSFERASE WBBL"/>
    <property type="match status" value="1"/>
</dbReference>
<dbReference type="PANTHER" id="PTHR43179">
    <property type="entry name" value="RHAMNOSYLTRANSFERASE WBBL"/>
    <property type="match status" value="1"/>
</dbReference>
<dbReference type="SUPFAM" id="SSF53448">
    <property type="entry name" value="Nucleotide-diphospho-sugar transferases"/>
    <property type="match status" value="2"/>
</dbReference>
<reference evidence="4 5" key="1">
    <citation type="submission" date="2019-04" db="EMBL/GenBank/DDBJ databases">
        <authorList>
            <person name="Schori C."/>
            <person name="Ahrens C."/>
        </authorList>
    </citation>
    <scope>NUCLEOTIDE SEQUENCE [LARGE SCALE GENOMIC DNA]</scope>
    <source>
        <strain evidence="4 5">DSM 2950</strain>
    </source>
</reference>
<organism evidence="4 5">
    <name type="scientific">Blautia producta</name>
    <dbReference type="NCBI Taxonomy" id="33035"/>
    <lineage>
        <taxon>Bacteria</taxon>
        <taxon>Bacillati</taxon>
        <taxon>Bacillota</taxon>
        <taxon>Clostridia</taxon>
        <taxon>Lachnospirales</taxon>
        <taxon>Lachnospiraceae</taxon>
        <taxon>Blautia</taxon>
    </lineage>
</organism>
<proteinExistence type="predicted"/>
<evidence type="ECO:0000259" key="2">
    <source>
        <dbReference type="Pfam" id="PF21374"/>
    </source>
</evidence>
<gene>
    <name evidence="4" type="ORF">E5259_07490</name>
</gene>
<evidence type="ECO:0000259" key="1">
    <source>
        <dbReference type="Pfam" id="PF00535"/>
    </source>
</evidence>
<dbReference type="Pfam" id="PF21374">
    <property type="entry name" value="WsaF_N"/>
    <property type="match status" value="1"/>
</dbReference>
<dbReference type="GO" id="GO:0030247">
    <property type="term" value="F:polysaccharide binding"/>
    <property type="evidence" value="ECO:0007669"/>
    <property type="project" value="InterPro"/>
</dbReference>
<evidence type="ECO:0000313" key="5">
    <source>
        <dbReference type="Proteomes" id="UP000515789"/>
    </source>
</evidence>
<accession>A0A7G5MS55</accession>
<dbReference type="GO" id="GO:0016757">
    <property type="term" value="F:glycosyltransferase activity"/>
    <property type="evidence" value="ECO:0007669"/>
    <property type="project" value="UniProtKB-KW"/>
</dbReference>
<protein>
    <submittedName>
        <fullName evidence="4">Glycosyltransferase family 2 protein</fullName>
    </submittedName>
</protein>
<evidence type="ECO:0000313" key="4">
    <source>
        <dbReference type="EMBL" id="QMW77448.1"/>
    </source>
</evidence>
<dbReference type="Gene3D" id="3.40.50.11090">
    <property type="match status" value="1"/>
</dbReference>
<dbReference type="Pfam" id="PF00535">
    <property type="entry name" value="Glycos_transf_2"/>
    <property type="match status" value="2"/>
</dbReference>
<feature type="domain" description="WsaF N-terminal" evidence="2">
    <location>
        <begin position="588"/>
        <end position="745"/>
    </location>
</feature>
<dbReference type="CDD" id="cd04184">
    <property type="entry name" value="GT2_RfbC_Mx_like"/>
    <property type="match status" value="1"/>
</dbReference>
<dbReference type="InterPro" id="IPR055050">
    <property type="entry name" value="WsaF_C"/>
</dbReference>
<keyword evidence="4" id="KW-0808">Transferase</keyword>
<dbReference type="InterPro" id="IPR001173">
    <property type="entry name" value="Glyco_trans_2-like"/>
</dbReference>
<dbReference type="Pfam" id="PF22772">
    <property type="entry name" value="WsaF_C"/>
    <property type="match status" value="1"/>
</dbReference>
<sequence length="955" mass="109583">MQKEQFMNSSEENIKFSVLIPVYNVEIHWLQRAIESVVNQLYGNWELCLVDDCSTDHRVKEYLTGIRDKRIKVKLLGENGGISVATNAAASLADGDYLILMDNDDEIAEDALLEFSAAIKKTGADILYSDQDIIDAEGNHRDPFCKPDWSPELLLSQMYIGHLLGFRRSLFEKTGGFRSEFNGSQDYDLMLRMSEITDNIVHIPKILYSWRAIPSSTANNPESKPYAQVVGLNAIQEHLDRVYGKEAAKAYETENYFVYDVRYCLKDHPLVSVIIPTKDNAPLLEKAVQSILRFTKYDKYEIIILDNNSEEAETFAYFKDITEKNSNVRVLTAAFEFNWSKLNNFGMKHADGDIYIFLNNDVEISSSEWMHRLVEKVVQPNIGVAGALLLYEDNTIQHAGVIAGMGGWGDHVYKGMPPVHYGSPFVSPMVTRNVTAVTGACMAVSKKTIEKIGPFDEQFLICGSDVELCIRAEQKGYRNVYDPYVRLYHFESKTRDSYIPEVDFEMSRKMYAPYLAEGDPYYNKQLDLYSCVPKMKAETEEISVEKKIVDEYLHGDYEAGVFNSQEIDTHIAEINPYIFRPSANKNKRINILLPSINPEHVFGGISTALKFFERLAESTGFEKRIILVDAVPSSEAIQAYEKKYTFVKWEEDSQAKAQIVPYSERNGWTLPVSENDYFMFTGWWTAHCAQEAYEEYEMKYGIKPRPFINFIQDYEPGFYAWSTRYLLADATYKHPYPQIAVFNTKLLQDYFHWQGYKFYKEFSFDPVLNTVLKEKLYAANTSMKKKKQILVYGRPGTERNAFKLIVAALRKWIGIQENAEEWNVISAGEMHPKVYLGKGKYLNSAGKLTLDEYAQVLQESYAGISLMASPHPSYPPLEMSVFGIKVITNTFANKDLKDFNQFIVSLNNISPNHIAKKLNEICNDYRIIVENRIVNKDYCENDSVFSFIEEIKEML</sequence>